<evidence type="ECO:0000259" key="1">
    <source>
        <dbReference type="PROSITE" id="PS50995"/>
    </source>
</evidence>
<feature type="domain" description="HTH marR-type" evidence="1">
    <location>
        <begin position="4"/>
        <end position="143"/>
    </location>
</feature>
<dbReference type="RefSeq" id="WP_091509232.1">
    <property type="nucleotide sequence ID" value="NZ_CBDRCA010000024.1"/>
</dbReference>
<dbReference type="Proteomes" id="UP000199025">
    <property type="component" value="Unassembled WGS sequence"/>
</dbReference>
<dbReference type="EMBL" id="FORP01000010">
    <property type="protein sequence ID" value="SFJ90952.1"/>
    <property type="molecule type" value="Genomic_DNA"/>
</dbReference>
<dbReference type="InterPro" id="IPR052526">
    <property type="entry name" value="HTH-type_Bedaq_tolerance"/>
</dbReference>
<dbReference type="OrthoDB" id="5117734at2"/>
<organism evidence="2 3">
    <name type="scientific">Amycolatopsis sacchari</name>
    <dbReference type="NCBI Taxonomy" id="115433"/>
    <lineage>
        <taxon>Bacteria</taxon>
        <taxon>Bacillati</taxon>
        <taxon>Actinomycetota</taxon>
        <taxon>Actinomycetes</taxon>
        <taxon>Pseudonocardiales</taxon>
        <taxon>Pseudonocardiaceae</taxon>
        <taxon>Amycolatopsis</taxon>
    </lineage>
</organism>
<name>A0A1I3V713_9PSEU</name>
<dbReference type="SMART" id="SM00347">
    <property type="entry name" value="HTH_MARR"/>
    <property type="match status" value="1"/>
</dbReference>
<reference evidence="2 3" key="1">
    <citation type="submission" date="2016-10" db="EMBL/GenBank/DDBJ databases">
        <authorList>
            <person name="de Groot N.N."/>
        </authorList>
    </citation>
    <scope>NUCLEOTIDE SEQUENCE [LARGE SCALE GENOMIC DNA]</scope>
    <source>
        <strain evidence="2 3">DSM 44468</strain>
    </source>
</reference>
<dbReference type="InterPro" id="IPR036388">
    <property type="entry name" value="WH-like_DNA-bd_sf"/>
</dbReference>
<dbReference type="PANTHER" id="PTHR39515">
    <property type="entry name" value="CONSERVED PROTEIN"/>
    <property type="match status" value="1"/>
</dbReference>
<dbReference type="GO" id="GO:0003700">
    <property type="term" value="F:DNA-binding transcription factor activity"/>
    <property type="evidence" value="ECO:0007669"/>
    <property type="project" value="InterPro"/>
</dbReference>
<accession>A0A1I3V713</accession>
<dbReference type="Gene3D" id="1.10.10.10">
    <property type="entry name" value="Winged helix-like DNA-binding domain superfamily/Winged helix DNA-binding domain"/>
    <property type="match status" value="1"/>
</dbReference>
<keyword evidence="2" id="KW-0238">DNA-binding</keyword>
<gene>
    <name evidence="2" type="ORF">SAMN05421835_110167</name>
</gene>
<evidence type="ECO:0000313" key="3">
    <source>
        <dbReference type="Proteomes" id="UP000199025"/>
    </source>
</evidence>
<dbReference type="Pfam" id="PF12802">
    <property type="entry name" value="MarR_2"/>
    <property type="match status" value="1"/>
</dbReference>
<dbReference type="InterPro" id="IPR036390">
    <property type="entry name" value="WH_DNA-bd_sf"/>
</dbReference>
<sequence>MDAAAELGRLLGPLRRAVLRAARTAADLPDLPEAQIELLRVLVAEGPLGPRTVAARLHVAPSTVSNLVKAMLAADLVERVPAPDDLRTVRLSASAKARDLLNRYDRTSSATLARTIAELPAEERAVLETALPVLARLVEKLERGASSPD</sequence>
<protein>
    <submittedName>
        <fullName evidence="2">DNA-binding transcriptional regulator, MarR family</fullName>
    </submittedName>
</protein>
<evidence type="ECO:0000313" key="2">
    <source>
        <dbReference type="EMBL" id="SFJ90952.1"/>
    </source>
</evidence>
<dbReference type="GO" id="GO:0003677">
    <property type="term" value="F:DNA binding"/>
    <property type="evidence" value="ECO:0007669"/>
    <property type="project" value="UniProtKB-KW"/>
</dbReference>
<dbReference type="InterPro" id="IPR000835">
    <property type="entry name" value="HTH_MarR-typ"/>
</dbReference>
<keyword evidence="3" id="KW-1185">Reference proteome</keyword>
<dbReference type="STRING" id="115433.SAMN05421835_110167"/>
<dbReference type="PROSITE" id="PS50995">
    <property type="entry name" value="HTH_MARR_2"/>
    <property type="match status" value="1"/>
</dbReference>
<dbReference type="AlphaFoldDB" id="A0A1I3V713"/>
<dbReference type="SUPFAM" id="SSF46785">
    <property type="entry name" value="Winged helix' DNA-binding domain"/>
    <property type="match status" value="1"/>
</dbReference>
<proteinExistence type="predicted"/>
<dbReference type="PANTHER" id="PTHR39515:SF2">
    <property type="entry name" value="HTH-TYPE TRANSCRIPTIONAL REGULATOR RV0880"/>
    <property type="match status" value="1"/>
</dbReference>